<dbReference type="PANTHER" id="PTHR11528">
    <property type="entry name" value="HEAT SHOCK PROTEIN 90 FAMILY MEMBER"/>
    <property type="match status" value="1"/>
</dbReference>
<keyword evidence="4" id="KW-1185">Reference proteome</keyword>
<evidence type="ECO:0000313" key="4">
    <source>
        <dbReference type="Proteomes" id="UP000092124"/>
    </source>
</evidence>
<gene>
    <name evidence="3" type="ORF">A6R68_20549</name>
</gene>
<protein>
    <submittedName>
        <fullName evidence="3">Uncharacterized protein</fullName>
    </submittedName>
</protein>
<accession>A0A1A6HSQ6</accession>
<keyword evidence="2" id="KW-0143">Chaperone</keyword>
<dbReference type="Proteomes" id="UP000092124">
    <property type="component" value="Unassembled WGS sequence"/>
</dbReference>
<sequence>MILFIYLKTERKITTFKLYVCRDFIMDTYEELIHDSQKKYKGIHDDSQKWKKLSELLWYCTSASGDELISLKENQKYIYFLPQKQVANSAFGEHLRHHSLDVISMIEPIDKYYVQQLKEFEEKIFVSIMKGLELPKDEEEKINNKRKRQGLKDILEKKFEKVVVSNQLYTSIDSKRGENHESSSPQRQLNKVYMAAKKHLELN</sequence>
<dbReference type="GO" id="GO:0051082">
    <property type="term" value="F:unfolded protein binding"/>
    <property type="evidence" value="ECO:0007669"/>
    <property type="project" value="InterPro"/>
</dbReference>
<evidence type="ECO:0000313" key="3">
    <source>
        <dbReference type="EMBL" id="OBS81254.1"/>
    </source>
</evidence>
<comment type="similarity">
    <text evidence="1">Belongs to the heat shock protein 90 family.</text>
</comment>
<dbReference type="InterPro" id="IPR020568">
    <property type="entry name" value="Ribosomal_Su5_D2-typ_SF"/>
</dbReference>
<dbReference type="InterPro" id="IPR001404">
    <property type="entry name" value="Hsp90_fam"/>
</dbReference>
<proteinExistence type="inferred from homology"/>
<dbReference type="Pfam" id="PF00183">
    <property type="entry name" value="HSP90"/>
    <property type="match status" value="1"/>
</dbReference>
<dbReference type="EMBL" id="LZPO01017285">
    <property type="protein sequence ID" value="OBS81254.1"/>
    <property type="molecule type" value="Genomic_DNA"/>
</dbReference>
<evidence type="ECO:0000256" key="2">
    <source>
        <dbReference type="ARBA" id="ARBA00023186"/>
    </source>
</evidence>
<organism evidence="3 4">
    <name type="scientific">Neotoma lepida</name>
    <name type="common">Desert woodrat</name>
    <dbReference type="NCBI Taxonomy" id="56216"/>
    <lineage>
        <taxon>Eukaryota</taxon>
        <taxon>Metazoa</taxon>
        <taxon>Chordata</taxon>
        <taxon>Craniata</taxon>
        <taxon>Vertebrata</taxon>
        <taxon>Euteleostomi</taxon>
        <taxon>Mammalia</taxon>
        <taxon>Eutheria</taxon>
        <taxon>Euarchontoglires</taxon>
        <taxon>Glires</taxon>
        <taxon>Rodentia</taxon>
        <taxon>Myomorpha</taxon>
        <taxon>Muroidea</taxon>
        <taxon>Cricetidae</taxon>
        <taxon>Neotominae</taxon>
        <taxon>Neotoma</taxon>
    </lineage>
</organism>
<evidence type="ECO:0000256" key="1">
    <source>
        <dbReference type="ARBA" id="ARBA00008239"/>
    </source>
</evidence>
<dbReference type="STRING" id="56216.A0A1A6HSQ6"/>
<dbReference type="AlphaFoldDB" id="A0A1A6HSQ6"/>
<dbReference type="Gene3D" id="3.40.50.11260">
    <property type="match status" value="1"/>
</dbReference>
<dbReference type="GO" id="GO:0016887">
    <property type="term" value="F:ATP hydrolysis activity"/>
    <property type="evidence" value="ECO:0007669"/>
    <property type="project" value="InterPro"/>
</dbReference>
<comment type="caution">
    <text evidence="3">The sequence shown here is derived from an EMBL/GenBank/DDBJ whole genome shotgun (WGS) entry which is preliminary data.</text>
</comment>
<dbReference type="SUPFAM" id="SSF54211">
    <property type="entry name" value="Ribosomal protein S5 domain 2-like"/>
    <property type="match status" value="1"/>
</dbReference>
<reference evidence="3 4" key="1">
    <citation type="submission" date="2016-06" db="EMBL/GenBank/DDBJ databases">
        <title>The Draft Genome Sequence and Annotation of the Desert Woodrat Neotoma lepida.</title>
        <authorList>
            <person name="Campbell M."/>
            <person name="Oakeson K.F."/>
            <person name="Yandell M."/>
            <person name="Halpert J.R."/>
            <person name="Dearing D."/>
        </authorList>
    </citation>
    <scope>NUCLEOTIDE SEQUENCE [LARGE SCALE GENOMIC DNA]</scope>
    <source>
        <strain evidence="3">417</strain>
        <tissue evidence="3">Liver</tissue>
    </source>
</reference>
<name>A0A1A6HSQ6_NEOLE</name>
<dbReference type="GO" id="GO:0005524">
    <property type="term" value="F:ATP binding"/>
    <property type="evidence" value="ECO:0007669"/>
    <property type="project" value="InterPro"/>
</dbReference>
<dbReference type="GO" id="GO:0140662">
    <property type="term" value="F:ATP-dependent protein folding chaperone"/>
    <property type="evidence" value="ECO:0007669"/>
    <property type="project" value="InterPro"/>
</dbReference>